<keyword evidence="3" id="KW-1185">Reference proteome</keyword>
<protein>
    <submittedName>
        <fullName evidence="2">Uncharacterized protein</fullName>
    </submittedName>
</protein>
<evidence type="ECO:0000313" key="2">
    <source>
        <dbReference type="EMBL" id="GBM73972.1"/>
    </source>
</evidence>
<dbReference type="AlphaFoldDB" id="A0A4Y2I983"/>
<dbReference type="EMBL" id="BGPR01002468">
    <property type="protein sequence ID" value="GBM73972.1"/>
    <property type="molecule type" value="Genomic_DNA"/>
</dbReference>
<feature type="region of interest" description="Disordered" evidence="1">
    <location>
        <begin position="74"/>
        <end position="112"/>
    </location>
</feature>
<name>A0A4Y2I983_ARAVE</name>
<dbReference type="Proteomes" id="UP000499080">
    <property type="component" value="Unassembled WGS sequence"/>
</dbReference>
<gene>
    <name evidence="2" type="ORF">AVEN_121785_1</name>
</gene>
<evidence type="ECO:0000313" key="3">
    <source>
        <dbReference type="Proteomes" id="UP000499080"/>
    </source>
</evidence>
<evidence type="ECO:0000256" key="1">
    <source>
        <dbReference type="SAM" id="MobiDB-lite"/>
    </source>
</evidence>
<comment type="caution">
    <text evidence="2">The sequence shown here is derived from an EMBL/GenBank/DDBJ whole genome shotgun (WGS) entry which is preliminary data.</text>
</comment>
<organism evidence="2 3">
    <name type="scientific">Araneus ventricosus</name>
    <name type="common">Orbweaver spider</name>
    <name type="synonym">Epeira ventricosa</name>
    <dbReference type="NCBI Taxonomy" id="182803"/>
    <lineage>
        <taxon>Eukaryota</taxon>
        <taxon>Metazoa</taxon>
        <taxon>Ecdysozoa</taxon>
        <taxon>Arthropoda</taxon>
        <taxon>Chelicerata</taxon>
        <taxon>Arachnida</taxon>
        <taxon>Araneae</taxon>
        <taxon>Araneomorphae</taxon>
        <taxon>Entelegynae</taxon>
        <taxon>Araneoidea</taxon>
        <taxon>Araneidae</taxon>
        <taxon>Araneus</taxon>
    </lineage>
</organism>
<proteinExistence type="predicted"/>
<sequence>MCCNICTSSLNSFGRHKGNICAFSPEIKGSELSDNRSFDVPPTVTLVDGLKLTVNWWSLLIRFSLEVKRQEKGGVRRPDASALPHSKVQQTPHHHPPFNHRPPQAHDRLESDQSSILHQATLAGILWTCLPLLSFGCERSESSRRERGRDDQQEAVVIAAGRERCCRSGAAVGPCPLSCFSRSSLPLQYTLQVRTHSIPTCPPSALPPACHRSMLPLVSSFRRSVPQWERHVFLL</sequence>
<accession>A0A4Y2I983</accession>
<reference evidence="2 3" key="1">
    <citation type="journal article" date="2019" name="Sci. Rep.">
        <title>Orb-weaving spider Araneus ventricosus genome elucidates the spidroin gene catalogue.</title>
        <authorList>
            <person name="Kono N."/>
            <person name="Nakamura H."/>
            <person name="Ohtoshi R."/>
            <person name="Moran D.A.P."/>
            <person name="Shinohara A."/>
            <person name="Yoshida Y."/>
            <person name="Fujiwara M."/>
            <person name="Mori M."/>
            <person name="Tomita M."/>
            <person name="Arakawa K."/>
        </authorList>
    </citation>
    <scope>NUCLEOTIDE SEQUENCE [LARGE SCALE GENOMIC DNA]</scope>
</reference>